<feature type="transmembrane region" description="Helical" evidence="6">
    <location>
        <begin position="45"/>
        <end position="68"/>
    </location>
</feature>
<dbReference type="Proteomes" id="UP000717364">
    <property type="component" value="Unassembled WGS sequence"/>
</dbReference>
<proteinExistence type="predicted"/>
<dbReference type="InterPro" id="IPR002797">
    <property type="entry name" value="Polysacc_synth"/>
</dbReference>
<feature type="transmembrane region" description="Helical" evidence="6">
    <location>
        <begin position="180"/>
        <end position="198"/>
    </location>
</feature>
<dbReference type="InterPro" id="IPR050833">
    <property type="entry name" value="Poly_Biosynth_Transport"/>
</dbReference>
<reference evidence="7" key="1">
    <citation type="submission" date="2020-11" db="EMBL/GenBank/DDBJ databases">
        <authorList>
            <person name="Konstantinou D."/>
            <person name="Gkelis S."/>
            <person name="Popin R."/>
            <person name="Fewer D."/>
            <person name="Sivonen K."/>
        </authorList>
    </citation>
    <scope>NUCLEOTIDE SEQUENCE</scope>
    <source>
        <strain evidence="7">TAU-MAC 1115</strain>
    </source>
</reference>
<evidence type="ECO:0000256" key="6">
    <source>
        <dbReference type="SAM" id="Phobius"/>
    </source>
</evidence>
<feature type="transmembrane region" description="Helical" evidence="6">
    <location>
        <begin position="297"/>
        <end position="321"/>
    </location>
</feature>
<gene>
    <name evidence="7" type="ORF">IXB50_09500</name>
</gene>
<evidence type="ECO:0000313" key="8">
    <source>
        <dbReference type="Proteomes" id="UP000717364"/>
    </source>
</evidence>
<evidence type="ECO:0000256" key="5">
    <source>
        <dbReference type="ARBA" id="ARBA00023136"/>
    </source>
</evidence>
<dbReference type="PANTHER" id="PTHR30250:SF11">
    <property type="entry name" value="O-ANTIGEN TRANSPORTER-RELATED"/>
    <property type="match status" value="1"/>
</dbReference>
<dbReference type="EMBL" id="JADOES010000014">
    <property type="protein sequence ID" value="MBT9315660.1"/>
    <property type="molecule type" value="Genomic_DNA"/>
</dbReference>
<reference evidence="7" key="2">
    <citation type="journal article" date="2021" name="Mar. Drugs">
        <title>Genome Reduction and Secondary Metabolism of the Marine Sponge-Associated Cyanobacterium Leptothoe.</title>
        <authorList>
            <person name="Konstantinou D."/>
            <person name="Popin R.V."/>
            <person name="Fewer D.P."/>
            <person name="Sivonen K."/>
            <person name="Gkelis S."/>
        </authorList>
    </citation>
    <scope>NUCLEOTIDE SEQUENCE</scope>
    <source>
        <strain evidence="7">TAU-MAC 1115</strain>
    </source>
</reference>
<feature type="transmembrane region" description="Helical" evidence="6">
    <location>
        <begin position="121"/>
        <end position="141"/>
    </location>
</feature>
<feature type="transmembrane region" description="Helical" evidence="6">
    <location>
        <begin position="390"/>
        <end position="411"/>
    </location>
</feature>
<feature type="transmembrane region" description="Helical" evidence="6">
    <location>
        <begin position="21"/>
        <end position="39"/>
    </location>
</feature>
<keyword evidence="5 6" id="KW-0472">Membrane</keyword>
<comment type="caution">
    <text evidence="7">The sequence shown here is derived from an EMBL/GenBank/DDBJ whole genome shotgun (WGS) entry which is preliminary data.</text>
</comment>
<dbReference type="PANTHER" id="PTHR30250">
    <property type="entry name" value="PST FAMILY PREDICTED COLANIC ACID TRANSPORTER"/>
    <property type="match status" value="1"/>
</dbReference>
<feature type="transmembrane region" description="Helical" evidence="6">
    <location>
        <begin position="364"/>
        <end position="384"/>
    </location>
</feature>
<keyword evidence="4 6" id="KW-1133">Transmembrane helix</keyword>
<evidence type="ECO:0000256" key="1">
    <source>
        <dbReference type="ARBA" id="ARBA00004651"/>
    </source>
</evidence>
<keyword evidence="3 6" id="KW-0812">Transmembrane</keyword>
<feature type="transmembrane region" description="Helical" evidence="6">
    <location>
        <begin position="89"/>
        <end position="109"/>
    </location>
</feature>
<dbReference type="AlphaFoldDB" id="A0A947DF74"/>
<evidence type="ECO:0000256" key="2">
    <source>
        <dbReference type="ARBA" id="ARBA00022475"/>
    </source>
</evidence>
<evidence type="ECO:0000313" key="7">
    <source>
        <dbReference type="EMBL" id="MBT9315660.1"/>
    </source>
</evidence>
<evidence type="ECO:0000256" key="4">
    <source>
        <dbReference type="ARBA" id="ARBA00022989"/>
    </source>
</evidence>
<feature type="transmembrane region" description="Helical" evidence="6">
    <location>
        <begin position="333"/>
        <end position="352"/>
    </location>
</feature>
<dbReference type="GO" id="GO:0005886">
    <property type="term" value="C:plasma membrane"/>
    <property type="evidence" value="ECO:0007669"/>
    <property type="project" value="UniProtKB-SubCell"/>
</dbReference>
<dbReference type="RefSeq" id="WP_215608724.1">
    <property type="nucleotide sequence ID" value="NZ_JADOES010000014.1"/>
</dbReference>
<feature type="transmembrane region" description="Helical" evidence="6">
    <location>
        <begin position="153"/>
        <end position="174"/>
    </location>
</feature>
<keyword evidence="8" id="KW-1185">Reference proteome</keyword>
<comment type="subcellular location">
    <subcellularLocation>
        <location evidence="1">Cell membrane</location>
        <topology evidence="1">Multi-pass membrane protein</topology>
    </subcellularLocation>
</comment>
<evidence type="ECO:0000256" key="3">
    <source>
        <dbReference type="ARBA" id="ARBA00022692"/>
    </source>
</evidence>
<accession>A0A947DF74</accession>
<dbReference type="Pfam" id="PF01943">
    <property type="entry name" value="Polysacc_synt"/>
    <property type="match status" value="1"/>
</dbReference>
<keyword evidence="2" id="KW-1003">Cell membrane</keyword>
<sequence>MHKLGLKRLIQNSVGTLIRQLGAGVLQLFTVIVIARSLGPEGNGQFAIALLLPTILYQFLAMGMPTANAHFISSNNVSVRTAFDTSVRWFTFLVPVGLAIGALSIWLAGSQWFPGVASNTLWLALAIYPILLLQVFLVSIFQGLQNFKAYNIVLLLQPAIALVLSLALVAIGLGNVTAMMAAYLVGALVALAASYLMLYHQLYRTASIDSEIQSYGQRIIRYALKSHLGIALAFFNYRVDVYLLNLLGDTAGTGLYVIATQMVEKLWLLSAAVGVVMLPLLSQLASEEEKRRKLTPLMYIFVLSLTGLAGIATGILAVPIISMLFGADYADSALVMQLLLPGVVAWSGARVLAHDIAARGKPELNIYMNLGVLLINVIGNILLIPKYGMSGAAVATTVAYILFSVQMTFVYTKVAKTNWKSVLVDFIAFNKEKIGSLLS</sequence>
<protein>
    <submittedName>
        <fullName evidence="7">Oligosaccharide flippase family protein</fullName>
    </submittedName>
</protein>
<organism evidence="7 8">
    <name type="scientific">Leptothoe spongobia TAU-MAC 1115</name>
    <dbReference type="NCBI Taxonomy" id="1967444"/>
    <lineage>
        <taxon>Bacteria</taxon>
        <taxon>Bacillati</taxon>
        <taxon>Cyanobacteriota</taxon>
        <taxon>Cyanophyceae</taxon>
        <taxon>Nodosilineales</taxon>
        <taxon>Cymatolegaceae</taxon>
        <taxon>Leptothoe</taxon>
        <taxon>Leptothoe spongobia</taxon>
    </lineage>
</organism>
<name>A0A947DF74_9CYAN</name>
<feature type="transmembrane region" description="Helical" evidence="6">
    <location>
        <begin position="266"/>
        <end position="285"/>
    </location>
</feature>